<dbReference type="PROSITE" id="PS51103">
    <property type="entry name" value="PTS_EIIC_TYPE_1"/>
    <property type="match status" value="1"/>
</dbReference>
<keyword evidence="2" id="KW-0813">Transport</keyword>
<feature type="transmembrane region" description="Helical" evidence="9">
    <location>
        <begin position="126"/>
        <end position="145"/>
    </location>
</feature>
<feature type="transmembrane region" description="Helical" evidence="9">
    <location>
        <begin position="165"/>
        <end position="196"/>
    </location>
</feature>
<comment type="subcellular location">
    <subcellularLocation>
        <location evidence="1">Cell membrane</location>
        <topology evidence="1">Multi-pass membrane protein</topology>
    </subcellularLocation>
</comment>
<dbReference type="RefSeq" id="WP_228353514.1">
    <property type="nucleotide sequence ID" value="NZ_JACEGA010000001.1"/>
</dbReference>
<feature type="transmembrane region" description="Helical" evidence="9">
    <location>
        <begin position="20"/>
        <end position="41"/>
    </location>
</feature>
<gene>
    <name evidence="11" type="ORF">H0486_13565</name>
</gene>
<dbReference type="EMBL" id="JACEGA010000001">
    <property type="protein sequence ID" value="MBB2183902.1"/>
    <property type="molecule type" value="Genomic_DNA"/>
</dbReference>
<dbReference type="GO" id="GO:0008982">
    <property type="term" value="F:protein-N(PI)-phosphohistidine-sugar phosphotransferase activity"/>
    <property type="evidence" value="ECO:0007669"/>
    <property type="project" value="InterPro"/>
</dbReference>
<evidence type="ECO:0000256" key="9">
    <source>
        <dbReference type="SAM" id="Phobius"/>
    </source>
</evidence>
<keyword evidence="12" id="KW-1185">Reference proteome</keyword>
<keyword evidence="7 9" id="KW-1133">Transmembrane helix</keyword>
<evidence type="ECO:0000256" key="1">
    <source>
        <dbReference type="ARBA" id="ARBA00004651"/>
    </source>
</evidence>
<dbReference type="Proteomes" id="UP000574276">
    <property type="component" value="Unassembled WGS sequence"/>
</dbReference>
<dbReference type="Pfam" id="PF02378">
    <property type="entry name" value="PTS_EIIC"/>
    <property type="match status" value="1"/>
</dbReference>
<evidence type="ECO:0000256" key="6">
    <source>
        <dbReference type="ARBA" id="ARBA00022692"/>
    </source>
</evidence>
<keyword evidence="6 9" id="KW-0812">Transmembrane</keyword>
<evidence type="ECO:0000256" key="7">
    <source>
        <dbReference type="ARBA" id="ARBA00022989"/>
    </source>
</evidence>
<keyword evidence="8 9" id="KW-0472">Membrane</keyword>
<accession>A0A839K3Z2</accession>
<evidence type="ECO:0000259" key="10">
    <source>
        <dbReference type="PROSITE" id="PS51103"/>
    </source>
</evidence>
<dbReference type="PANTHER" id="PTHR30175">
    <property type="entry name" value="PHOSPHOTRANSFERASE SYSTEM TRANSPORT PROTEIN"/>
    <property type="match status" value="1"/>
</dbReference>
<dbReference type="InterPro" id="IPR050558">
    <property type="entry name" value="PTS_Sugar-Specific_Components"/>
</dbReference>
<sequence>MTYMSTTEKRSGGQNLFDRVMDIISGIFIPIVNVIMAAGLLKGILMLLVNANLLQQTDGAYQMLYAISDGFFHFLPVFLAFTASKKLKADTFTSVMLAAALVYPDITALFKNGTQMDLFGIPIREVTYPSSVIPIIMAVGLQHYVERPLEKYLPNAIKGFLKPMITLTVVTPITFLVFGPLGSMIGEALAGVYALLYNLSPVAAGVIFGLIWQPMVVFGLQWGLVPVIIDNISTLGMDSILPLLGPAVMGQAGAALAVSILTKDKELKSISMSGSITAILGITEPVLYGVTVPLKRPMIAACIAGAIGGGIVGTSSASAVSFAFPSMVTLVVYFGEGFWTFLIAMVIGFILGFVLTLIIRFEEPVKSQAGDISQDNASNTVSYDCL</sequence>
<dbReference type="AlphaFoldDB" id="A0A839K3Z2"/>
<feature type="domain" description="PTS EIIC type-1" evidence="10">
    <location>
        <begin position="22"/>
        <end position="375"/>
    </location>
</feature>
<feature type="transmembrane region" description="Helical" evidence="9">
    <location>
        <begin position="337"/>
        <end position="359"/>
    </location>
</feature>
<feature type="transmembrane region" description="Helical" evidence="9">
    <location>
        <begin position="61"/>
        <end position="82"/>
    </location>
</feature>
<feature type="transmembrane region" description="Helical" evidence="9">
    <location>
        <begin position="241"/>
        <end position="261"/>
    </location>
</feature>
<keyword evidence="5" id="KW-0598">Phosphotransferase system</keyword>
<dbReference type="GO" id="GO:0015771">
    <property type="term" value="P:trehalose transport"/>
    <property type="evidence" value="ECO:0007669"/>
    <property type="project" value="TreeGrafter"/>
</dbReference>
<dbReference type="PANTHER" id="PTHR30175:SF1">
    <property type="entry name" value="PTS SYSTEM ARBUTIN-, CELLOBIOSE-, AND SALICIN-SPECIFIC EIIBC COMPONENT-RELATED"/>
    <property type="match status" value="1"/>
</dbReference>
<organism evidence="11 12">
    <name type="scientific">Variimorphobacter saccharofermentans</name>
    <dbReference type="NCBI Taxonomy" id="2755051"/>
    <lineage>
        <taxon>Bacteria</taxon>
        <taxon>Bacillati</taxon>
        <taxon>Bacillota</taxon>
        <taxon>Clostridia</taxon>
        <taxon>Lachnospirales</taxon>
        <taxon>Lachnospiraceae</taxon>
        <taxon>Variimorphobacter</taxon>
    </lineage>
</organism>
<dbReference type="InterPro" id="IPR013013">
    <property type="entry name" value="PTS_EIIC_1"/>
</dbReference>
<keyword evidence="3" id="KW-1003">Cell membrane</keyword>
<evidence type="ECO:0000256" key="8">
    <source>
        <dbReference type="ARBA" id="ARBA00023136"/>
    </source>
</evidence>
<evidence type="ECO:0000256" key="3">
    <source>
        <dbReference type="ARBA" id="ARBA00022475"/>
    </source>
</evidence>
<proteinExistence type="predicted"/>
<evidence type="ECO:0000256" key="5">
    <source>
        <dbReference type="ARBA" id="ARBA00022683"/>
    </source>
</evidence>
<evidence type="ECO:0000256" key="4">
    <source>
        <dbReference type="ARBA" id="ARBA00022597"/>
    </source>
</evidence>
<reference evidence="11 12" key="1">
    <citation type="submission" date="2020-07" db="EMBL/GenBank/DDBJ databases">
        <title>Characterization and genome sequencing of isolate MD1, a novel member within the family Lachnospiraceae.</title>
        <authorList>
            <person name="Rettenmaier R."/>
            <person name="Di Bello L."/>
            <person name="Zinser C."/>
            <person name="Scheitz K."/>
            <person name="Liebl W."/>
            <person name="Zverlov V."/>
        </authorList>
    </citation>
    <scope>NUCLEOTIDE SEQUENCE [LARGE SCALE GENOMIC DNA]</scope>
    <source>
        <strain evidence="11 12">MD1</strain>
    </source>
</reference>
<keyword evidence="4" id="KW-0762">Sugar transport</keyword>
<name>A0A839K3Z2_9FIRM</name>
<dbReference type="InterPro" id="IPR003352">
    <property type="entry name" value="PTS_EIIC"/>
</dbReference>
<feature type="transmembrane region" description="Helical" evidence="9">
    <location>
        <begin position="299"/>
        <end position="325"/>
    </location>
</feature>
<protein>
    <submittedName>
        <fullName evidence="11">PTS transporter subunit EIIC</fullName>
    </submittedName>
</protein>
<evidence type="ECO:0000313" key="12">
    <source>
        <dbReference type="Proteomes" id="UP000574276"/>
    </source>
</evidence>
<dbReference type="GO" id="GO:0005886">
    <property type="term" value="C:plasma membrane"/>
    <property type="evidence" value="ECO:0007669"/>
    <property type="project" value="UniProtKB-SubCell"/>
</dbReference>
<comment type="caution">
    <text evidence="11">The sequence shown here is derived from an EMBL/GenBank/DDBJ whole genome shotgun (WGS) entry which is preliminary data.</text>
</comment>
<evidence type="ECO:0000256" key="2">
    <source>
        <dbReference type="ARBA" id="ARBA00022448"/>
    </source>
</evidence>
<evidence type="ECO:0000313" key="11">
    <source>
        <dbReference type="EMBL" id="MBB2183902.1"/>
    </source>
</evidence>
<dbReference type="GO" id="GO:0009401">
    <property type="term" value="P:phosphoenolpyruvate-dependent sugar phosphotransferase system"/>
    <property type="evidence" value="ECO:0007669"/>
    <property type="project" value="UniProtKB-KW"/>
</dbReference>
<dbReference type="GO" id="GO:0090589">
    <property type="term" value="F:protein-phosphocysteine-trehalose phosphotransferase system transporter activity"/>
    <property type="evidence" value="ECO:0007669"/>
    <property type="project" value="TreeGrafter"/>
</dbReference>